<feature type="domain" description="Hemerythrin-like" evidence="5">
    <location>
        <begin position="82"/>
        <end position="228"/>
    </location>
</feature>
<sequence>MEINLNTSVGEIVKGNYKTARIFDQHKIDFCCGGAISVKDACVKANVSQEVLLEELETVFLTDDPDSKYIDSLGLDQLSDYIVARHHSYVSQNIPFLQQKLQKLCDVHGENHPELFKVKDLFNTAAGNLTMHMQKEELVLFPYIRKMVQYKNGDTSIANEFGGVNGPIEVMLQEHQAEGERFFEIADLTSDYTCPPDGCNTYRITYQTLSDFEQDLHRHIHLENNILFLKALALEKEIISKN</sequence>
<dbReference type="GO" id="GO:0046872">
    <property type="term" value="F:metal ion binding"/>
    <property type="evidence" value="ECO:0007669"/>
    <property type="project" value="UniProtKB-KW"/>
</dbReference>
<comment type="caution">
    <text evidence="6">The sequence shown here is derived from an EMBL/GenBank/DDBJ whole genome shotgun (WGS) entry which is preliminary data.</text>
</comment>
<dbReference type="EMBL" id="QWGR01000003">
    <property type="protein sequence ID" value="RIJ49275.1"/>
    <property type="molecule type" value="Genomic_DNA"/>
</dbReference>
<keyword evidence="4" id="KW-0408">Iron</keyword>
<dbReference type="Gene3D" id="1.20.120.520">
    <property type="entry name" value="nmb1532 protein domain like"/>
    <property type="match status" value="1"/>
</dbReference>
<dbReference type="NCBIfam" id="TIGR03652">
    <property type="entry name" value="FeS_repair_RIC"/>
    <property type="match status" value="1"/>
</dbReference>
<evidence type="ECO:0000256" key="2">
    <source>
        <dbReference type="ARBA" id="ARBA00022490"/>
    </source>
</evidence>
<dbReference type="GO" id="GO:0005737">
    <property type="term" value="C:cytoplasm"/>
    <property type="evidence" value="ECO:0007669"/>
    <property type="project" value="UniProtKB-SubCell"/>
</dbReference>
<evidence type="ECO:0000256" key="1">
    <source>
        <dbReference type="ARBA" id="ARBA00004496"/>
    </source>
</evidence>
<dbReference type="OrthoDB" id="9797132at2"/>
<evidence type="ECO:0000259" key="5">
    <source>
        <dbReference type="Pfam" id="PF01814"/>
    </source>
</evidence>
<dbReference type="PANTHER" id="PTHR36438">
    <property type="entry name" value="IRON-SULFUR CLUSTER REPAIR PROTEIN YTFE"/>
    <property type="match status" value="1"/>
</dbReference>
<keyword evidence="2" id="KW-0963">Cytoplasm</keyword>
<organism evidence="6 7">
    <name type="scientific">Maribellus luteus</name>
    <dbReference type="NCBI Taxonomy" id="2305463"/>
    <lineage>
        <taxon>Bacteria</taxon>
        <taxon>Pseudomonadati</taxon>
        <taxon>Bacteroidota</taxon>
        <taxon>Bacteroidia</taxon>
        <taxon>Marinilabiliales</taxon>
        <taxon>Prolixibacteraceae</taxon>
        <taxon>Maribellus</taxon>
    </lineage>
</organism>
<accession>A0A399T342</accession>
<evidence type="ECO:0000313" key="6">
    <source>
        <dbReference type="EMBL" id="RIJ49275.1"/>
    </source>
</evidence>
<name>A0A399T342_9BACT</name>
<protein>
    <submittedName>
        <fullName evidence="6">Iron-sulfur cluster repair di-iron protein</fullName>
    </submittedName>
</protein>
<proteinExistence type="predicted"/>
<dbReference type="InterPro" id="IPR019903">
    <property type="entry name" value="RIC_family"/>
</dbReference>
<dbReference type="Proteomes" id="UP000265926">
    <property type="component" value="Unassembled WGS sequence"/>
</dbReference>
<evidence type="ECO:0000256" key="4">
    <source>
        <dbReference type="ARBA" id="ARBA00023004"/>
    </source>
</evidence>
<dbReference type="Pfam" id="PF01814">
    <property type="entry name" value="Hemerythrin"/>
    <property type="match status" value="1"/>
</dbReference>
<gene>
    <name evidence="6" type="primary">ric</name>
    <name evidence="6" type="ORF">D1614_06915</name>
</gene>
<dbReference type="RefSeq" id="WP_119437162.1">
    <property type="nucleotide sequence ID" value="NZ_QWGR01000003.1"/>
</dbReference>
<dbReference type="PANTHER" id="PTHR36438:SF1">
    <property type="entry name" value="IRON-SULFUR CLUSTER REPAIR PROTEIN YTFE"/>
    <property type="match status" value="1"/>
</dbReference>
<dbReference type="AlphaFoldDB" id="A0A399T342"/>
<keyword evidence="7" id="KW-1185">Reference proteome</keyword>
<dbReference type="Pfam" id="PF04405">
    <property type="entry name" value="ScdA_N"/>
    <property type="match status" value="1"/>
</dbReference>
<dbReference type="InterPro" id="IPR038062">
    <property type="entry name" value="ScdA-like_N_sf"/>
</dbReference>
<reference evidence="6 7" key="1">
    <citation type="submission" date="2018-08" db="EMBL/GenBank/DDBJ databases">
        <title>Pallidiluteibacterium maritimus gen. nov., sp. nov., isolated from coastal sediment.</title>
        <authorList>
            <person name="Zhou L.Y."/>
        </authorList>
    </citation>
    <scope>NUCLEOTIDE SEQUENCE [LARGE SCALE GENOMIC DNA]</scope>
    <source>
        <strain evidence="6 7">XSD2</strain>
    </source>
</reference>
<evidence type="ECO:0000313" key="7">
    <source>
        <dbReference type="Proteomes" id="UP000265926"/>
    </source>
</evidence>
<comment type="subcellular location">
    <subcellularLocation>
        <location evidence="1">Cytoplasm</location>
    </subcellularLocation>
</comment>
<dbReference type="InterPro" id="IPR012312">
    <property type="entry name" value="Hemerythrin-like"/>
</dbReference>
<keyword evidence="3" id="KW-0479">Metal-binding</keyword>
<dbReference type="Gene3D" id="1.10.3910.10">
    <property type="entry name" value="SP0561-like"/>
    <property type="match status" value="1"/>
</dbReference>
<evidence type="ECO:0000256" key="3">
    <source>
        <dbReference type="ARBA" id="ARBA00022723"/>
    </source>
</evidence>